<gene>
    <name evidence="1" type="ORF">ACFQ4H_20360</name>
</gene>
<reference evidence="2" key="1">
    <citation type="journal article" date="2019" name="Int. J. Syst. Evol. Microbiol.">
        <title>The Global Catalogue of Microorganisms (GCM) 10K type strain sequencing project: providing services to taxonomists for standard genome sequencing and annotation.</title>
        <authorList>
            <consortium name="The Broad Institute Genomics Platform"/>
            <consortium name="The Broad Institute Genome Sequencing Center for Infectious Disease"/>
            <person name="Wu L."/>
            <person name="Ma J."/>
        </authorList>
    </citation>
    <scope>NUCLEOTIDE SEQUENCE [LARGE SCALE GENOMIC DNA]</scope>
    <source>
        <strain evidence="2">JCM 31037</strain>
    </source>
</reference>
<organism evidence="1 2">
    <name type="scientific">Micromonospora sonneratiae</name>
    <dbReference type="NCBI Taxonomy" id="1184706"/>
    <lineage>
        <taxon>Bacteria</taxon>
        <taxon>Bacillati</taxon>
        <taxon>Actinomycetota</taxon>
        <taxon>Actinomycetes</taxon>
        <taxon>Micromonosporales</taxon>
        <taxon>Micromonosporaceae</taxon>
        <taxon>Micromonospora</taxon>
    </lineage>
</organism>
<evidence type="ECO:0000313" key="1">
    <source>
        <dbReference type="EMBL" id="MFD1323446.1"/>
    </source>
</evidence>
<protein>
    <recommendedName>
        <fullName evidence="3">Recombinase zinc beta ribbon domain-containing protein</fullName>
    </recommendedName>
</protein>
<accession>A0ABW3YGE8</accession>
<proteinExistence type="predicted"/>
<dbReference type="RefSeq" id="WP_377572639.1">
    <property type="nucleotide sequence ID" value="NZ_JBHTMP010000032.1"/>
</dbReference>
<comment type="caution">
    <text evidence="1">The sequence shown here is derived from an EMBL/GenBank/DDBJ whole genome shotgun (WGS) entry which is preliminary data.</text>
</comment>
<sequence>MTTPDGIDRWALHGLVRCGYCEELMQPAQSAGATRTYRCASPCGRSDADAAGLELMAFRTLIAARPDWGATIRRADLSKLAADAYRQIVVHGDLADVRFDPRN</sequence>
<name>A0ABW3YGE8_9ACTN</name>
<keyword evidence="2" id="KW-1185">Reference proteome</keyword>
<evidence type="ECO:0000313" key="2">
    <source>
        <dbReference type="Proteomes" id="UP001597260"/>
    </source>
</evidence>
<dbReference type="Proteomes" id="UP001597260">
    <property type="component" value="Unassembled WGS sequence"/>
</dbReference>
<dbReference type="EMBL" id="JBHTMP010000032">
    <property type="protein sequence ID" value="MFD1323446.1"/>
    <property type="molecule type" value="Genomic_DNA"/>
</dbReference>
<evidence type="ECO:0008006" key="3">
    <source>
        <dbReference type="Google" id="ProtNLM"/>
    </source>
</evidence>